<keyword evidence="3 5" id="KW-0732">Signal</keyword>
<keyword evidence="8" id="KW-1185">Reference proteome</keyword>
<sequence length="381" mass="42657">MNHLAIFTLSVLTAHSVCAQMAADWPKQTHFLSTPYYFYNHQVIPTQTKVPVLDQHDPFTPQRDAMISVLLRELKEMSRRLAETNVVVENVKNELAQVKKMVKDKVGAEGSKSNDNWQDETEIKSQAELLAPTSENFTTDSDDKATLSARFCNCLQLMSVSNAIEQGLAVEKSRINALTAQFAASTAPKTIGRIPDSCADLKLLGNHRSGIYSVMGVKQVESVYCDFTKPNNDPSFEKMIGIVDTKTRRVYFHAQREANYQAENTVIPFDVLRTNEGDAMTLSGIFTAPTPGTYFFACSGISFEDDTARVDMEMKSATAPAWTKVGRGFGSDQNYETFSLQSTLKLKEGDKIRLFLVNGKIFDYEFHYTNFVGLLLDEELQ</sequence>
<dbReference type="PANTHER" id="PTHR22923">
    <property type="entry name" value="CEREBELLIN-RELATED"/>
    <property type="match status" value="1"/>
</dbReference>
<accession>A0ABR0AN04</accession>
<protein>
    <recommendedName>
        <fullName evidence="6">C1q domain-containing protein</fullName>
    </recommendedName>
</protein>
<evidence type="ECO:0000256" key="4">
    <source>
        <dbReference type="SAM" id="Coils"/>
    </source>
</evidence>
<evidence type="ECO:0000256" key="3">
    <source>
        <dbReference type="ARBA" id="ARBA00022729"/>
    </source>
</evidence>
<evidence type="ECO:0000259" key="6">
    <source>
        <dbReference type="PROSITE" id="PS50871"/>
    </source>
</evidence>
<evidence type="ECO:0000256" key="1">
    <source>
        <dbReference type="ARBA" id="ARBA00004613"/>
    </source>
</evidence>
<feature type="domain" description="C1q" evidence="6">
    <location>
        <begin position="245"/>
        <end position="381"/>
    </location>
</feature>
<reference evidence="7 8" key="1">
    <citation type="journal article" date="2023" name="Nucleic Acids Res.">
        <title>The hologenome of Daphnia magna reveals possible DNA methylation and microbiome-mediated evolution of the host genome.</title>
        <authorList>
            <person name="Chaturvedi A."/>
            <person name="Li X."/>
            <person name="Dhandapani V."/>
            <person name="Marshall H."/>
            <person name="Kissane S."/>
            <person name="Cuenca-Cambronero M."/>
            <person name="Asole G."/>
            <person name="Calvet F."/>
            <person name="Ruiz-Romero M."/>
            <person name="Marangio P."/>
            <person name="Guigo R."/>
            <person name="Rago D."/>
            <person name="Mirbahai L."/>
            <person name="Eastwood N."/>
            <person name="Colbourne J.K."/>
            <person name="Zhou J."/>
            <person name="Mallon E."/>
            <person name="Orsini L."/>
        </authorList>
    </citation>
    <scope>NUCLEOTIDE SEQUENCE [LARGE SCALE GENOMIC DNA]</scope>
    <source>
        <strain evidence="7">LRV0_1</strain>
    </source>
</reference>
<dbReference type="SUPFAM" id="SSF49842">
    <property type="entry name" value="TNF-like"/>
    <property type="match status" value="1"/>
</dbReference>
<comment type="subcellular location">
    <subcellularLocation>
        <location evidence="1">Secreted</location>
    </subcellularLocation>
</comment>
<dbReference type="EMBL" id="JAOYFB010000038">
    <property type="protein sequence ID" value="KAK4026498.1"/>
    <property type="molecule type" value="Genomic_DNA"/>
</dbReference>
<feature type="signal peptide" evidence="5">
    <location>
        <begin position="1"/>
        <end position="19"/>
    </location>
</feature>
<dbReference type="InterPro" id="IPR008983">
    <property type="entry name" value="Tumour_necrosis_fac-like_dom"/>
</dbReference>
<dbReference type="InterPro" id="IPR001073">
    <property type="entry name" value="C1q_dom"/>
</dbReference>
<dbReference type="PROSITE" id="PS50871">
    <property type="entry name" value="C1Q"/>
    <property type="match status" value="1"/>
</dbReference>
<dbReference type="Gene3D" id="2.60.120.40">
    <property type="match status" value="1"/>
</dbReference>
<organism evidence="7 8">
    <name type="scientific">Daphnia magna</name>
    <dbReference type="NCBI Taxonomy" id="35525"/>
    <lineage>
        <taxon>Eukaryota</taxon>
        <taxon>Metazoa</taxon>
        <taxon>Ecdysozoa</taxon>
        <taxon>Arthropoda</taxon>
        <taxon>Crustacea</taxon>
        <taxon>Branchiopoda</taxon>
        <taxon>Diplostraca</taxon>
        <taxon>Cladocera</taxon>
        <taxon>Anomopoda</taxon>
        <taxon>Daphniidae</taxon>
        <taxon>Daphnia</taxon>
    </lineage>
</organism>
<evidence type="ECO:0000313" key="7">
    <source>
        <dbReference type="EMBL" id="KAK4026498.1"/>
    </source>
</evidence>
<evidence type="ECO:0000256" key="5">
    <source>
        <dbReference type="SAM" id="SignalP"/>
    </source>
</evidence>
<feature type="chain" id="PRO_5047048090" description="C1q domain-containing protein" evidence="5">
    <location>
        <begin position="20"/>
        <end position="381"/>
    </location>
</feature>
<proteinExistence type="predicted"/>
<dbReference type="Proteomes" id="UP001234178">
    <property type="component" value="Unassembled WGS sequence"/>
</dbReference>
<feature type="coiled-coil region" evidence="4">
    <location>
        <begin position="74"/>
        <end position="101"/>
    </location>
</feature>
<dbReference type="PANTHER" id="PTHR22923:SF62">
    <property type="entry name" value="CVP18"/>
    <property type="match status" value="1"/>
</dbReference>
<evidence type="ECO:0000256" key="2">
    <source>
        <dbReference type="ARBA" id="ARBA00022525"/>
    </source>
</evidence>
<keyword evidence="2" id="KW-0964">Secreted</keyword>
<evidence type="ECO:0000313" key="8">
    <source>
        <dbReference type="Proteomes" id="UP001234178"/>
    </source>
</evidence>
<comment type="caution">
    <text evidence="7">The sequence shown here is derived from an EMBL/GenBank/DDBJ whole genome shotgun (WGS) entry which is preliminary data.</text>
</comment>
<name>A0ABR0AN04_9CRUS</name>
<keyword evidence="4" id="KW-0175">Coiled coil</keyword>
<dbReference type="Pfam" id="PF00386">
    <property type="entry name" value="C1q"/>
    <property type="match status" value="1"/>
</dbReference>
<gene>
    <name evidence="7" type="ORF">OUZ56_015494</name>
</gene>
<dbReference type="InterPro" id="IPR050822">
    <property type="entry name" value="Cerebellin_Synaptic_Org"/>
</dbReference>